<dbReference type="FunFam" id="1.20.120.350:FF:000020">
    <property type="entry name" value="Voltage-dependent L-type calcium channel subunit alpha"/>
    <property type="match status" value="1"/>
</dbReference>
<evidence type="ECO:0000256" key="7">
    <source>
        <dbReference type="ARBA" id="ARBA00022723"/>
    </source>
</evidence>
<dbReference type="GO" id="GO:0046872">
    <property type="term" value="F:metal ion binding"/>
    <property type="evidence" value="ECO:0007669"/>
    <property type="project" value="UniProtKB-KW"/>
</dbReference>
<dbReference type="Gene3D" id="6.10.250.2500">
    <property type="match status" value="1"/>
</dbReference>
<keyword evidence="8" id="KW-0677">Repeat</keyword>
<feature type="binding site" evidence="18">
    <location>
        <position position="1056"/>
    </location>
    <ligand>
        <name>Ca(2+)</name>
        <dbReference type="ChEBI" id="CHEBI:29108"/>
    </ligand>
</feature>
<feature type="transmembrane region" description="Helical" evidence="22">
    <location>
        <begin position="842"/>
        <end position="860"/>
    </location>
</feature>
<keyword evidence="5 20" id="KW-0107">Calcium channel</keyword>
<dbReference type="InterPro" id="IPR050599">
    <property type="entry name" value="VDCC_alpha-1_subunit"/>
</dbReference>
<evidence type="ECO:0000256" key="2">
    <source>
        <dbReference type="ARBA" id="ARBA00022448"/>
    </source>
</evidence>
<dbReference type="FunFam" id="1.20.120.350:FF:000001">
    <property type="entry name" value="Voltage-dependent L-type calcium channel subunit alpha"/>
    <property type="match status" value="1"/>
</dbReference>
<feature type="transmembrane region" description="Helical" evidence="22">
    <location>
        <begin position="1083"/>
        <end position="1110"/>
    </location>
</feature>
<evidence type="ECO:0000256" key="3">
    <source>
        <dbReference type="ARBA" id="ARBA00022553"/>
    </source>
</evidence>
<accession>A0A2U8ZUN4</accession>
<feature type="transmembrane region" description="Helical" evidence="22">
    <location>
        <begin position="318"/>
        <end position="340"/>
    </location>
</feature>
<evidence type="ECO:0000256" key="14">
    <source>
        <dbReference type="ARBA" id="ARBA00023157"/>
    </source>
</evidence>
<keyword evidence="15 19" id="KW-0325">Glycoprotein</keyword>
<dbReference type="Pfam" id="PF16885">
    <property type="entry name" value="CAC1F_C"/>
    <property type="match status" value="1"/>
</dbReference>
<comment type="catalytic activity">
    <reaction evidence="17">
        <text>Ca(2+)(in) = Ca(2+)(out)</text>
        <dbReference type="Rhea" id="RHEA:29671"/>
        <dbReference type="ChEBI" id="CHEBI:29108"/>
    </reaction>
</comment>
<feature type="compositionally biased region" description="Basic residues" evidence="21">
    <location>
        <begin position="13"/>
        <end position="24"/>
    </location>
</feature>
<dbReference type="EMBL" id="MF959522">
    <property type="protein sequence ID" value="AWO14625.1"/>
    <property type="molecule type" value="mRNA"/>
</dbReference>
<name>A0A2U8ZUN4_9CHON</name>
<dbReference type="FunFam" id="1.10.287.70:FF:000009">
    <property type="entry name" value="Voltage-dependent L-type calcium channel subunit alpha"/>
    <property type="match status" value="1"/>
</dbReference>
<dbReference type="Pfam" id="PF16905">
    <property type="entry name" value="GPHH"/>
    <property type="match status" value="1"/>
</dbReference>
<dbReference type="SMART" id="SM01062">
    <property type="entry name" value="Ca_chan_IQ"/>
    <property type="match status" value="1"/>
</dbReference>
<dbReference type="PANTHER" id="PTHR45628">
    <property type="entry name" value="VOLTAGE-DEPENDENT CALCIUM CHANNEL TYPE A SUBUNIT ALPHA-1"/>
    <property type="match status" value="1"/>
</dbReference>
<dbReference type="InterPro" id="IPR014873">
    <property type="entry name" value="VDCC_a1su_IQ"/>
</dbReference>
<reference evidence="24" key="1">
    <citation type="journal article" date="2018" name="Nature">
        <title>Molecular tuning of electroreception in sharks and skates.</title>
        <authorList>
            <person name="Bellono N.W."/>
            <person name="Leitch D.B."/>
            <person name="Julius D."/>
        </authorList>
    </citation>
    <scope>NUCLEOTIDE SEQUENCE</scope>
    <source>
        <tissue evidence="24">Ampullary organ</tissue>
    </source>
</reference>
<dbReference type="Pfam" id="PF08763">
    <property type="entry name" value="Ca_chan_IQ"/>
    <property type="match status" value="1"/>
</dbReference>
<keyword evidence="10 20" id="KW-0851">Voltage-gated channel</keyword>
<evidence type="ECO:0000256" key="18">
    <source>
        <dbReference type="PIRSR" id="PIRSR602077-1"/>
    </source>
</evidence>
<dbReference type="FunFam" id="1.10.287.70:FF:000021">
    <property type="entry name" value="Voltage-dependent L-type calcium channel subunit alpha"/>
    <property type="match status" value="1"/>
</dbReference>
<feature type="transmembrane region" description="Helical" evidence="22">
    <location>
        <begin position="958"/>
        <end position="988"/>
    </location>
</feature>
<feature type="region of interest" description="Disordered" evidence="21">
    <location>
        <begin position="725"/>
        <end position="744"/>
    </location>
</feature>
<dbReference type="PANTHER" id="PTHR45628:SF11">
    <property type="entry name" value="VOLTAGE-DEPENDENT L-TYPE CALCIUM CHANNEL SUBUNIT ALPHA-1D"/>
    <property type="match status" value="1"/>
</dbReference>
<feature type="transmembrane region" description="Helical" evidence="22">
    <location>
        <begin position="1162"/>
        <end position="1182"/>
    </location>
</feature>
<evidence type="ECO:0000313" key="24">
    <source>
        <dbReference type="EMBL" id="AWO14625.1"/>
    </source>
</evidence>
<dbReference type="FunFam" id="1.10.287.70:FF:000007">
    <property type="entry name" value="Voltage-dependent L-type calcium channel subunit alpha"/>
    <property type="match status" value="1"/>
</dbReference>
<feature type="transmembrane region" description="Helical" evidence="22">
    <location>
        <begin position="206"/>
        <end position="229"/>
    </location>
</feature>
<dbReference type="GO" id="GO:0008016">
    <property type="term" value="P:regulation of heart contraction"/>
    <property type="evidence" value="ECO:0007669"/>
    <property type="project" value="UniProtKB-ARBA"/>
</dbReference>
<feature type="transmembrane region" description="Helical" evidence="22">
    <location>
        <begin position="912"/>
        <end position="938"/>
    </location>
</feature>
<dbReference type="InterPro" id="IPR005821">
    <property type="entry name" value="Ion_trans_dom"/>
</dbReference>
<evidence type="ECO:0000256" key="5">
    <source>
        <dbReference type="ARBA" id="ARBA00022673"/>
    </source>
</evidence>
<organism evidence="24">
    <name type="scientific">Scyliorhinus retifer</name>
    <name type="common">chain catshark</name>
    <dbReference type="NCBI Taxonomy" id="107947"/>
    <lineage>
        <taxon>Eukaryota</taxon>
        <taxon>Metazoa</taxon>
        <taxon>Chordata</taxon>
        <taxon>Craniata</taxon>
        <taxon>Vertebrata</taxon>
        <taxon>Chondrichthyes</taxon>
        <taxon>Elasmobranchii</taxon>
        <taxon>Galeomorphii</taxon>
        <taxon>Galeoidea</taxon>
        <taxon>Carcharhiniformes</taxon>
        <taxon>Scyliorhinidae</taxon>
        <taxon>Scyliorhinus</taxon>
    </lineage>
</organism>
<feature type="transmembrane region" description="Helical" evidence="22">
    <location>
        <begin position="285"/>
        <end position="306"/>
    </location>
</feature>
<dbReference type="FunFam" id="1.20.120.350:FF:000010">
    <property type="entry name" value="Voltage-dependent L-type calcium channel subunit alpha"/>
    <property type="match status" value="1"/>
</dbReference>
<keyword evidence="14" id="KW-1015">Disulfide bond</keyword>
<feature type="transmembrane region" description="Helical" evidence="22">
    <location>
        <begin position="99"/>
        <end position="119"/>
    </location>
</feature>
<dbReference type="Gene3D" id="1.20.120.350">
    <property type="entry name" value="Voltage-gated potassium channels. Chain C"/>
    <property type="match status" value="4"/>
</dbReference>
<evidence type="ECO:0000256" key="20">
    <source>
        <dbReference type="RuleBase" id="RU003808"/>
    </source>
</evidence>
<evidence type="ECO:0000256" key="13">
    <source>
        <dbReference type="ARBA" id="ARBA00023136"/>
    </source>
</evidence>
<feature type="glycosylation site" description="N-linked (GlcNAc...) asparagine" evidence="19">
    <location>
        <position position="264"/>
    </location>
</feature>
<dbReference type="GO" id="GO:0008331">
    <property type="term" value="F:high voltage-gated calcium channel activity"/>
    <property type="evidence" value="ECO:0007669"/>
    <property type="project" value="TreeGrafter"/>
</dbReference>
<feature type="transmembrane region" description="Helical" evidence="22">
    <location>
        <begin position="1226"/>
        <end position="1247"/>
    </location>
</feature>
<feature type="transmembrane region" description="Helical" evidence="22">
    <location>
        <begin position="1194"/>
        <end position="1214"/>
    </location>
</feature>
<evidence type="ECO:0000256" key="22">
    <source>
        <dbReference type="SAM" id="Phobius"/>
    </source>
</evidence>
<dbReference type="GO" id="GO:0042391">
    <property type="term" value="P:regulation of membrane potential"/>
    <property type="evidence" value="ECO:0007669"/>
    <property type="project" value="UniProtKB-ARBA"/>
</dbReference>
<dbReference type="FunFam" id="1.20.120.350:FF:000006">
    <property type="entry name" value="Voltage-dependent L-type calcium channel subunit alpha"/>
    <property type="match status" value="1"/>
</dbReference>
<evidence type="ECO:0000256" key="11">
    <source>
        <dbReference type="ARBA" id="ARBA00022989"/>
    </source>
</evidence>
<dbReference type="FunFam" id="1.10.238.10:FF:000063">
    <property type="entry name" value="Voltage-dependent N-type calcium channel subunit alpha"/>
    <property type="match status" value="1"/>
</dbReference>
<proteinExistence type="evidence at transcript level"/>
<evidence type="ECO:0000256" key="19">
    <source>
        <dbReference type="PIRSR" id="PIRSR602077-3"/>
    </source>
</evidence>
<evidence type="ECO:0000256" key="21">
    <source>
        <dbReference type="SAM" id="MobiDB-lite"/>
    </source>
</evidence>
<keyword evidence="11 22" id="KW-1133">Transmembrane helix</keyword>
<dbReference type="InterPro" id="IPR031688">
    <property type="entry name" value="CAC1F_C"/>
</dbReference>
<feature type="transmembrane region" description="Helical" evidence="22">
    <location>
        <begin position="686"/>
        <end position="713"/>
    </location>
</feature>
<dbReference type="Pfam" id="PF00520">
    <property type="entry name" value="Ion_trans"/>
    <property type="match status" value="4"/>
</dbReference>
<sequence length="2127" mass="242757">MNSTTESNSAAAQRKRQQFAKSKKQQGSTVNNRPARALFCLNLNNPIRRACISIVEWKPFDIFILIAIFANCVALAVYIPFPEDDSNSTNHDLETVEYAFLIIFTIETFLKIIAYGLLLHPNAYVRNGWNLMDFVIVIVGLFSVVLEQLTKAENLDGNAASGGKHSGGFDVKALRAFRVLRPLRLVSGVPSLQVVLNSIIKAMVPLLHIALLVLFVIIIYAIIGLELFIGKMHKTCYFSDTNVIAEDEPAPCAFSQSGRQCPMNGTECRGGWPGPNGGITNFDNFAFAMLTVFQCITMEGWTDVLYWMNDAMGYELPWVYFVSLVIFGSFFVLNLVLGVLSGEFSKEREKAKARGDFQKLREKQQLEEDLKGYLDWITQAEDIDPENEEDIESAEKRNRVTLAELMEKKKGRFAWFSQSSETHANMPIGETESDNADNAGGGGGDNATCCGSLCIRISKSKFSRRWRRWNRCWRRKCRAGVKSVTFYWLVIVLVFLNTLTISSEHYNQPFWLTLIQDIANKVLLALFTCEMLVKMYSLGLQAYFVSLFNRFDCFVVCGGIIETILVEFEIMSSLGISVFRCVRLLRIFKVTRHWQSLSNLVASLLNSMRSIASLLLLLFLFIIIFSLLGMQLFGGKFNFDETQTKRSTFDNFPQALLTVFQILTGEDWNMVMYDGIMAYGGPSSSGMIVCIYFIILFICGNYILLNVFLAIAVDNLADAESLNTVQKETEEEKERKRNARIASTAKREDGKYEIDGIGENNDRKMLTGTQISIDEEEKDPYPPSDVPDDDEPEIPVGPRPQRLEDLNLKEKIVPIPEGSAFFLFSSTNPIRVACHRLINHHIFTNLILVFIMLSSISLAAEDPIRNHSFRNIILGYFDYAFTAIFTVEILFKMMTYGAFLHKGSFCRNYFNLLDILVVGVSLISFGIQSSAISVVKILRVLRVLRPLRAINRAKGLKHVVQCVFVAIRTIGNIMIVTTLLQFMFACIGVQLFKGKFYRCTDEAKQFPEECRGTFILYKDGEVEHPVIRDRVWHNSDYNFDNVLAAMMALFTVSTFEGWPALLYKAIDSNGENIGPIYNNRVEISIFFIIYIIIIAFFMMNIFVGFVIVTFQEQGELEYKNCELDKNQRQCVEYALKARPLRRYIPKNPYQYKFWYVVNSTGFEYIMFVLIILNTLCLAVQHYEQSPFFNYTMDILNMVFTAVFTVEMVLKLIAFKPMVCVPKKERWLGYFSDSWNVFDFLIVIGSIIDVVLGELDPFAKPTESPPTGESGSSEENSRISITFFRLFRVMRLVKLLSRGEGIRTLLWTFVKSFQALPYVALLIAMLFFIYAVIGMQIFGKVALQDHTQINRNNNFQTFFQSVLLLFRCATGEAWQEIMLACMPGRRCDPESDYGPGEEFTCGSNFAIVYFITFYMLCAFLIINLFVAVIMDNFDYLTRDWSILGPHHLEEFKRIWSEYDPEAKGRIKHLDVVTLLRRIQPPLGFGKLCPHRVACKRLVAMNMPLNSDGTVMFNATLFALVRTALKIKTEGNLDQANEELRAVIKKIWKRTSMKLLDQVVPPADDDEVTVGKFYATFLIQDYFRKFKRRKEQGLVGKQPRKNTTVALQAGLRTLHDIGPEIRRAISCDLQEEDIIEGTPEEDEDIYRRSGGLFGNHVNHVSGEEQNVFQQTNATQRPLQVKWPSTPPIDDSDKSPPSTNFVNSISHNQYNHSLSGKISPNSTNANLNNANVSKIANGKHSSSLRREQASGKNCNSHTLCAEKPRKSSSRRTRYYETNIRSDSGDDVVPTICQEERRPDDWFEDEHYSGDQEYFSGEEYYEEDSIQSVDRQIHSDYQNQIQNNDLDFERPKGYHHPRGYYEEDESRSHIGYRRSPRRRLLPPTPIANRRPSFNFECLRRQNSQDDISLSPIFQQRTALPLHLMQHQVMAVAGMDSYKNRRLSPARSTRSWATPPATPPSKEHSPYYTPLIRVDRVESRENMNGSLPSMSRSSWYTDDVDIPYKVYTPTNLAVPNNFLQRYYEKRGSADSLVEAVLISEGLGRYAKDPKFVSVTKHELADACDMTIDEMESAASNLLNGNLHNGTSGDMFPVKNRRDYELQDYGPGYSDEETDIGIYEEDLGDEMICITTL</sequence>
<evidence type="ECO:0000259" key="23">
    <source>
        <dbReference type="SMART" id="SM01062"/>
    </source>
</evidence>
<dbReference type="GO" id="GO:0007154">
    <property type="term" value="P:cell communication"/>
    <property type="evidence" value="ECO:0007669"/>
    <property type="project" value="UniProtKB-ARBA"/>
</dbReference>
<feature type="region of interest" description="Disordered" evidence="21">
    <location>
        <begin position="1668"/>
        <end position="1702"/>
    </location>
</feature>
<feature type="transmembrane region" description="Helical" evidence="22">
    <location>
        <begin position="62"/>
        <end position="79"/>
    </location>
</feature>
<keyword evidence="13 22" id="KW-0472">Membrane</keyword>
<keyword evidence="2" id="KW-0813">Transport</keyword>
<dbReference type="PRINTS" id="PR00167">
    <property type="entry name" value="CACHANNEL"/>
</dbReference>
<feature type="region of interest" description="Disordered" evidence="21">
    <location>
        <begin position="1735"/>
        <end position="1768"/>
    </location>
</feature>
<feature type="region of interest" description="Disordered" evidence="21">
    <location>
        <begin position="1939"/>
        <end position="1962"/>
    </location>
</feature>
<dbReference type="Gene3D" id="6.10.250.2180">
    <property type="match status" value="1"/>
</dbReference>
<feature type="transmembrane region" description="Helical" evidence="22">
    <location>
        <begin position="1042"/>
        <end position="1063"/>
    </location>
</feature>
<evidence type="ECO:0000256" key="6">
    <source>
        <dbReference type="ARBA" id="ARBA00022692"/>
    </source>
</evidence>
<feature type="transmembrane region" description="Helical" evidence="22">
    <location>
        <begin position="1406"/>
        <end position="1429"/>
    </location>
</feature>
<keyword evidence="9 18" id="KW-0106">Calcium</keyword>
<feature type="transmembrane region" description="Helical" evidence="22">
    <location>
        <begin position="131"/>
        <end position="149"/>
    </location>
</feature>
<protein>
    <recommendedName>
        <fullName evidence="20">Voltage-dependent L-type calcium channel subunit alpha</fullName>
    </recommendedName>
</protein>
<feature type="region of interest" description="Disordered" evidence="21">
    <location>
        <begin position="1"/>
        <end position="30"/>
    </location>
</feature>
<feature type="transmembrane region" description="Helical" evidence="22">
    <location>
        <begin position="484"/>
        <end position="502"/>
    </location>
</feature>
<feature type="transmembrane region" description="Helical" evidence="22">
    <location>
        <begin position="522"/>
        <end position="545"/>
    </location>
</feature>
<comment type="function">
    <text evidence="20">Voltage-sensitive calcium channels (VSCC) mediate the entry of calcium ions into excitable cells and are also involved in a variety of calcium-dependent processes, including muscle contraction, hormone or neurotransmitter release, gene expression, cell motility, cell division and cell death.</text>
</comment>
<keyword evidence="16" id="KW-0407">Ion channel</keyword>
<evidence type="ECO:0000256" key="8">
    <source>
        <dbReference type="ARBA" id="ARBA00022737"/>
    </source>
</evidence>
<dbReference type="InterPro" id="IPR031649">
    <property type="entry name" value="GPHH_dom"/>
</dbReference>
<evidence type="ECO:0000256" key="12">
    <source>
        <dbReference type="ARBA" id="ARBA00023065"/>
    </source>
</evidence>
<evidence type="ECO:0000256" key="4">
    <source>
        <dbReference type="ARBA" id="ARBA00022568"/>
    </source>
</evidence>
<keyword evidence="12" id="KW-0406">Ion transport</keyword>
<dbReference type="PRINTS" id="PR01630">
    <property type="entry name" value="LVDCCALPHA1"/>
</dbReference>
<evidence type="ECO:0000256" key="1">
    <source>
        <dbReference type="ARBA" id="ARBA00004141"/>
    </source>
</evidence>
<dbReference type="InterPro" id="IPR027359">
    <property type="entry name" value="Volt_channel_dom_sf"/>
</dbReference>
<comment type="similarity">
    <text evidence="20">Belongs to the calcium channel alpha-1 subunit (TC 1.A.1.11) family.</text>
</comment>
<evidence type="ECO:0000256" key="10">
    <source>
        <dbReference type="ARBA" id="ARBA00022882"/>
    </source>
</evidence>
<evidence type="ECO:0000256" key="17">
    <source>
        <dbReference type="ARBA" id="ARBA00036634"/>
    </source>
</evidence>
<keyword evidence="3" id="KW-0597">Phosphoprotein</keyword>
<dbReference type="InterPro" id="IPR002077">
    <property type="entry name" value="VDCCAlpha1"/>
</dbReference>
<dbReference type="SUPFAM" id="SSF81324">
    <property type="entry name" value="Voltage-gated potassium channels"/>
    <property type="match status" value="4"/>
</dbReference>
<dbReference type="GO" id="GO:0023052">
    <property type="term" value="P:signaling"/>
    <property type="evidence" value="ECO:0007669"/>
    <property type="project" value="UniProtKB-ARBA"/>
</dbReference>
<keyword evidence="7 18" id="KW-0479">Metal-binding</keyword>
<dbReference type="Gene3D" id="1.10.287.70">
    <property type="match status" value="4"/>
</dbReference>
<dbReference type="InterPro" id="IPR005446">
    <property type="entry name" value="VDCC_L_a1su"/>
</dbReference>
<feature type="domain" description="Voltage-dependent calcium channel alpha-1 subunit IQ" evidence="23">
    <location>
        <begin position="1563"/>
        <end position="1597"/>
    </location>
</feature>
<feature type="transmembrane region" description="Helical" evidence="22">
    <location>
        <begin position="1314"/>
        <end position="1332"/>
    </location>
</feature>
<evidence type="ECO:0000256" key="15">
    <source>
        <dbReference type="ARBA" id="ARBA00023180"/>
    </source>
</evidence>
<evidence type="ECO:0000256" key="9">
    <source>
        <dbReference type="ARBA" id="ARBA00022837"/>
    </source>
</evidence>
<feature type="region of interest" description="Disordered" evidence="21">
    <location>
        <begin position="772"/>
        <end position="795"/>
    </location>
</feature>
<keyword evidence="6 22" id="KW-0812">Transmembrane</keyword>
<feature type="transmembrane region" description="Helical" evidence="22">
    <location>
        <begin position="614"/>
        <end position="633"/>
    </location>
</feature>
<comment type="subcellular location">
    <subcellularLocation>
        <location evidence="1 20">Membrane</location>
        <topology evidence="1 20">Multi-pass membrane protein</topology>
    </subcellularLocation>
</comment>
<dbReference type="GO" id="GO:0005891">
    <property type="term" value="C:voltage-gated calcium channel complex"/>
    <property type="evidence" value="ECO:0007669"/>
    <property type="project" value="InterPro"/>
</dbReference>
<evidence type="ECO:0000256" key="16">
    <source>
        <dbReference type="ARBA" id="ARBA00023303"/>
    </source>
</evidence>
<feature type="binding site" evidence="18">
    <location>
        <position position="666"/>
    </location>
    <ligand>
        <name>Ca(2+)</name>
        <dbReference type="ChEBI" id="CHEBI:29108"/>
    </ligand>
</feature>
<keyword evidence="4 20" id="KW-0109">Calcium transport</keyword>
<feature type="binding site" evidence="18">
    <location>
        <position position="299"/>
    </location>
    <ligand>
        <name>Ca(2+)</name>
        <dbReference type="ChEBI" id="CHEBI:29108"/>
    </ligand>
</feature>
<dbReference type="GO" id="GO:0098703">
    <property type="term" value="P:calcium ion import across plasma membrane"/>
    <property type="evidence" value="ECO:0007669"/>
    <property type="project" value="TreeGrafter"/>
</dbReference>
<feature type="transmembrane region" description="Helical" evidence="22">
    <location>
        <begin position="872"/>
        <end position="891"/>
    </location>
</feature>